<evidence type="ECO:0000256" key="8">
    <source>
        <dbReference type="ARBA" id="ARBA00022927"/>
    </source>
</evidence>
<dbReference type="Pfam" id="PF04981">
    <property type="entry name" value="NMD3"/>
    <property type="match status" value="1"/>
</dbReference>
<feature type="compositionally biased region" description="Basic residues" evidence="11">
    <location>
        <begin position="401"/>
        <end position="412"/>
    </location>
</feature>
<dbReference type="InterPro" id="IPR057672">
    <property type="entry name" value="TPR_IPO4/5"/>
</dbReference>
<dbReference type="EMBL" id="BLAL01000191">
    <property type="protein sequence ID" value="GES89680.1"/>
    <property type="molecule type" value="Genomic_DNA"/>
</dbReference>
<dbReference type="GO" id="GO:0015031">
    <property type="term" value="P:protein transport"/>
    <property type="evidence" value="ECO:0007669"/>
    <property type="project" value="UniProtKB-KW"/>
</dbReference>
<reference evidence="17 19" key="1">
    <citation type="submission" date="2017-11" db="EMBL/GenBank/DDBJ databases">
        <title>The genome of Rhizophagus clarus HR1 reveals common genetic basis of auxotrophy among arbuscular mycorrhizal fungi.</title>
        <authorList>
            <person name="Kobayashi Y."/>
        </authorList>
    </citation>
    <scope>NUCLEOTIDE SEQUENCE [LARGE SCALE GENOMIC DNA]</scope>
    <source>
        <strain evidence="17 19">HR1</strain>
    </source>
</reference>
<evidence type="ECO:0000313" key="18">
    <source>
        <dbReference type="EMBL" id="GES89680.1"/>
    </source>
</evidence>
<gene>
    <name evidence="18" type="ORF">RCL2_001656800</name>
    <name evidence="17" type="ORF">RclHR1_08090012</name>
</gene>
<protein>
    <recommendedName>
        <fullName evidence="4">60S ribosomal export protein NMD3</fullName>
    </recommendedName>
</protein>
<accession>A0A2Z6RZA5</accession>
<evidence type="ECO:0000256" key="5">
    <source>
        <dbReference type="ARBA" id="ARBA00022448"/>
    </source>
</evidence>
<dbReference type="Pfam" id="PF13513">
    <property type="entry name" value="HEAT_EZ"/>
    <property type="match status" value="1"/>
</dbReference>
<dbReference type="GO" id="GO:0043023">
    <property type="term" value="F:ribosomal large subunit binding"/>
    <property type="evidence" value="ECO:0007669"/>
    <property type="project" value="InterPro"/>
</dbReference>
<evidence type="ECO:0000256" key="3">
    <source>
        <dbReference type="ARBA" id="ARBA00009794"/>
    </source>
</evidence>
<evidence type="ECO:0000256" key="9">
    <source>
        <dbReference type="ARBA" id="ARBA00023242"/>
    </source>
</evidence>
<dbReference type="Pfam" id="PF21193">
    <property type="entry name" value="NMD_SH3"/>
    <property type="match status" value="1"/>
</dbReference>
<feature type="domain" description="Importin subunit beta-1/Transportin-1-like TPR repeats" evidence="15">
    <location>
        <begin position="966"/>
        <end position="1134"/>
    </location>
</feature>
<evidence type="ECO:0000313" key="17">
    <source>
        <dbReference type="EMBL" id="GBC08408.1"/>
    </source>
</evidence>
<keyword evidence="5" id="KW-0813">Transport</keyword>
<dbReference type="InterPro" id="IPR058584">
    <property type="entry name" value="IMB1_TNPO1-like_TPR"/>
</dbReference>
<dbReference type="OrthoDB" id="543373at2759"/>
<dbReference type="STRING" id="94130.A0A2Z6RZA5"/>
<comment type="caution">
    <text evidence="17">The sequence shown here is derived from an EMBL/GenBank/DDBJ whole genome shotgun (WGS) entry which is preliminary data.</text>
</comment>
<evidence type="ECO:0000259" key="16">
    <source>
        <dbReference type="Pfam" id="PF25780"/>
    </source>
</evidence>
<feature type="repeat" description="HEAT" evidence="10">
    <location>
        <begin position="909"/>
        <end position="947"/>
    </location>
</feature>
<evidence type="ECO:0000259" key="14">
    <source>
        <dbReference type="Pfam" id="PF21193"/>
    </source>
</evidence>
<feature type="domain" description="60S ribosomal export protein NMD3 SH3" evidence="14">
    <location>
        <begin position="245"/>
        <end position="292"/>
    </location>
</feature>
<dbReference type="Pfam" id="PF25574">
    <property type="entry name" value="TPR_IMB1"/>
    <property type="match status" value="1"/>
</dbReference>
<evidence type="ECO:0000256" key="6">
    <source>
        <dbReference type="ARBA" id="ARBA00022490"/>
    </source>
</evidence>
<evidence type="ECO:0000256" key="2">
    <source>
        <dbReference type="ARBA" id="ARBA00004496"/>
    </source>
</evidence>
<dbReference type="PANTHER" id="PTHR12746">
    <property type="entry name" value="NONSENSE-MEDIATED MRNA DECAY PROTEIN 3"/>
    <property type="match status" value="1"/>
</dbReference>
<dbReference type="GO" id="GO:0005634">
    <property type="term" value="C:nucleus"/>
    <property type="evidence" value="ECO:0007669"/>
    <property type="project" value="UniProtKB-SubCell"/>
</dbReference>
<dbReference type="Proteomes" id="UP000247702">
    <property type="component" value="Unassembled WGS sequence"/>
</dbReference>
<dbReference type="GO" id="GO:0005737">
    <property type="term" value="C:cytoplasm"/>
    <property type="evidence" value="ECO:0007669"/>
    <property type="project" value="UniProtKB-SubCell"/>
</dbReference>
<dbReference type="InterPro" id="IPR048899">
    <property type="entry name" value="NMD_SH3"/>
</dbReference>
<dbReference type="Pfam" id="PF21192">
    <property type="entry name" value="OB_NMD3"/>
    <property type="match status" value="1"/>
</dbReference>
<comment type="subcellular location">
    <subcellularLocation>
        <location evidence="2">Cytoplasm</location>
    </subcellularLocation>
    <subcellularLocation>
        <location evidence="1">Nucleus</location>
    </subcellularLocation>
</comment>
<dbReference type="InterPro" id="IPR041653">
    <property type="entry name" value="Importin_rep_4"/>
</dbReference>
<dbReference type="Gene3D" id="1.25.10.10">
    <property type="entry name" value="Leucine-rich Repeat Variant"/>
    <property type="match status" value="1"/>
</dbReference>
<sequence>MQYNPVIVEQFILCCECGTTITPNPSNKCINCIRNEVDITEGIPKQVTLHYCRNCERYLQPPNVWVSAGLESRELLALCLKKLKGLNKVRLIDAGFIWTEPHSRRIKVKLTIQKEVFVSTILQQIFEVEFVVNYQQCGDCARIMAKNTWQSMVQVRQKVNHKRTFLFLEQIILKHSAHKETINIKEVKDGIDFFYSNRSHAIKMVEFLNAVVPVRTKTSEQLISTDIHNNTSNYKFTYSVEIVPICRDDLICLPLKIARSLGNISPLVICYRVGNSIHIMDPNTLAVSEITTSTYWRNPFTSLSTIKNLVEYYVLDVEPLGPKRGKYVLADIQVARSSDFGKNDTTFFARSHLGAILNPGDTALGYDLASSNFNDYTFDTLNRNSLPDVILIKKSYPQRRKKNKSRKWKLKSLSKEKEEMAPRKQDVDKMEEDYELFLRDLEEDPELRQNINLYKSSNAMDVDTAAEESATEEEENFPEITFRKHNKLHRLTSNMSTTVSSLVSSDVVSQLNQVLSSLVSNNNDLRSSAERQLNEQWITQQPELLLLSLAQLGRAHEEAHGRSFSFVLLRRIAFKQAPNQASKLDDITIWDRLQEQSRQAIKTELLMSLSIERENTVRHKVCDAVSEVAKNSFLKGQKWTELLPALIEASESPSAEHREAALRIFSAVPNLLTDLPINEVKRVFLVNLQDANNAAIRMAALKAAVAFMLETDQQNRSSFAELMPQMLEVLSPLIAQRDEDGLADGIMVFIELGGSLPRIFKQVLPSVMPFAINIVKDKTFEDGTRQTALELLLTLSEASPSMMRKTQEFCAQVIPISLEMMTELDDSEDWYTTDDLEDDDNDENYVIGEHAMDRLARNLGGKAILPITFNYIPSMLGSERWEQRHAALMAISAIGEGCVKIMEAELGKILELILPYLRDPHPRVRYAACNAIGQMSTDFQDSLQRKYHQIVLTNLIPVMDAPEPRVQAHAAAALVNFCEAADKSILEPYLDTIFERLLVLLNSGRTYVQEQAITSIATVADSAEERFVKYYSSIMPLLINVLGNATQKEYRLLRGKAMECASLIALAVGKEIFAPNSEEFIALLAQTQQSVTEPDDPQISYLIASWARVCKVLGESFVPYLSIVMPPLLRSAQLKPDFAIIDPDDDIESKYSAEDGWDFIGVEGQQIGIKTTVLEEKCTAVEMLICYARELGPAFRPYVDKVLEIILPLLKFYFHEGVRNAAAATIPHLINAVKKAPDANQDSILNMWHSIAEKIIEVMNNEADPSFLWHIYVTFYESLEIVGDNSLNATLLEEFTTATESQLQEFYQRLKQREQARQSGDYDVEDEDIINEEEETEESVLGELSKTLHVVLKTHGTSYLPSFDKLLPIVTLFLADANPAARQWALCVLDDIVEFTGPASWNYHTHFLEKMIASLLDIASDVRQAAAYGIGVCAQFGGENYADAVAAALTPLFQVINSEGSRKEENVYATENAISAITKILKFNNSKFDVNAVIPAWLASLPIRYDEEEAALTYTYLLDLLESQHPAILGNNNENIPRIISIFTEVLASAILPESVSTRMASAVKVILNSLPESVKTSLWNSIDPEKRNALQEMNYF</sequence>
<feature type="domain" description="60S ribosomal export protein NMD3 OB-fold" evidence="13">
    <location>
        <begin position="309"/>
        <end position="394"/>
    </location>
</feature>
<evidence type="ECO:0000256" key="7">
    <source>
        <dbReference type="ARBA" id="ARBA00022737"/>
    </source>
</evidence>
<dbReference type="InterPro" id="IPR048898">
    <property type="entry name" value="OB_NMD3"/>
</dbReference>
<evidence type="ECO:0000256" key="10">
    <source>
        <dbReference type="PROSITE-ProRule" id="PRU00103"/>
    </source>
</evidence>
<feature type="compositionally biased region" description="Basic and acidic residues" evidence="11">
    <location>
        <begin position="413"/>
        <end position="426"/>
    </location>
</feature>
<dbReference type="InterPro" id="IPR041389">
    <property type="entry name" value="Importin_rep_6"/>
</dbReference>
<organism evidence="17 19">
    <name type="scientific">Rhizophagus clarus</name>
    <dbReference type="NCBI Taxonomy" id="94130"/>
    <lineage>
        <taxon>Eukaryota</taxon>
        <taxon>Fungi</taxon>
        <taxon>Fungi incertae sedis</taxon>
        <taxon>Mucoromycota</taxon>
        <taxon>Glomeromycotina</taxon>
        <taxon>Glomeromycetes</taxon>
        <taxon>Glomerales</taxon>
        <taxon>Glomeraceae</taxon>
        <taxon>Rhizophagus</taxon>
    </lineage>
</organism>
<dbReference type="Proteomes" id="UP000615446">
    <property type="component" value="Unassembled WGS sequence"/>
</dbReference>
<keyword evidence="19" id="KW-1185">Reference proteome</keyword>
<dbReference type="Pfam" id="PF18816">
    <property type="entry name" value="Importin_rep_5"/>
    <property type="match status" value="1"/>
</dbReference>
<reference evidence="18" key="2">
    <citation type="submission" date="2019-10" db="EMBL/GenBank/DDBJ databases">
        <title>Conservation and host-specific expression of non-tandemly repeated heterogenous ribosome RNA gene in arbuscular mycorrhizal fungi.</title>
        <authorList>
            <person name="Maeda T."/>
            <person name="Kobayashi Y."/>
            <person name="Nakagawa T."/>
            <person name="Ezawa T."/>
            <person name="Yamaguchi K."/>
            <person name="Bino T."/>
            <person name="Nishimoto Y."/>
            <person name="Shigenobu S."/>
            <person name="Kawaguchi M."/>
        </authorList>
    </citation>
    <scope>NUCLEOTIDE SEQUENCE</scope>
    <source>
        <strain evidence="18">HR1</strain>
    </source>
</reference>
<feature type="domain" description="IPO4/5-like TPR repeats" evidence="16">
    <location>
        <begin position="614"/>
        <end position="769"/>
    </location>
</feature>
<dbReference type="InterPro" id="IPR016024">
    <property type="entry name" value="ARM-type_fold"/>
</dbReference>
<keyword evidence="6" id="KW-0963">Cytoplasm</keyword>
<keyword evidence="7" id="KW-0677">Repeat</keyword>
<dbReference type="InterPro" id="IPR007064">
    <property type="entry name" value="Nmd3_N"/>
</dbReference>
<dbReference type="Pfam" id="PF25780">
    <property type="entry name" value="TPR_IPO5"/>
    <property type="match status" value="1"/>
</dbReference>
<evidence type="ECO:0000259" key="13">
    <source>
        <dbReference type="Pfam" id="PF21192"/>
    </source>
</evidence>
<evidence type="ECO:0000259" key="15">
    <source>
        <dbReference type="Pfam" id="PF25574"/>
    </source>
</evidence>
<evidence type="ECO:0000259" key="12">
    <source>
        <dbReference type="Pfam" id="PF04981"/>
    </source>
</evidence>
<dbReference type="Pfam" id="PF18808">
    <property type="entry name" value="Importin_rep_4"/>
    <property type="match status" value="1"/>
</dbReference>
<dbReference type="PROSITE" id="PS50077">
    <property type="entry name" value="HEAT_REPEAT"/>
    <property type="match status" value="1"/>
</dbReference>
<name>A0A2Z6RZA5_9GLOM</name>
<evidence type="ECO:0000256" key="1">
    <source>
        <dbReference type="ARBA" id="ARBA00004123"/>
    </source>
</evidence>
<dbReference type="InterPro" id="IPR011989">
    <property type="entry name" value="ARM-like"/>
</dbReference>
<dbReference type="SUPFAM" id="SSF48371">
    <property type="entry name" value="ARM repeat"/>
    <property type="match status" value="1"/>
</dbReference>
<feature type="domain" description="Nmd3 N-terminal" evidence="12">
    <location>
        <begin position="14"/>
        <end position="242"/>
    </location>
</feature>
<evidence type="ECO:0000256" key="4">
    <source>
        <dbReference type="ARBA" id="ARBA00017035"/>
    </source>
</evidence>
<dbReference type="Pfam" id="PF18829">
    <property type="entry name" value="Importin_rep_6"/>
    <property type="match status" value="1"/>
</dbReference>
<proteinExistence type="inferred from homology"/>
<comment type="similarity">
    <text evidence="3">Belongs to the NMD3 family.</text>
</comment>
<feature type="region of interest" description="Disordered" evidence="11">
    <location>
        <begin position="401"/>
        <end position="426"/>
    </location>
</feature>
<dbReference type="InterPro" id="IPR021133">
    <property type="entry name" value="HEAT_type_2"/>
</dbReference>
<dbReference type="InterPro" id="IPR040928">
    <property type="entry name" value="Importin_rep_5"/>
</dbReference>
<dbReference type="EMBL" id="BEXD01004214">
    <property type="protein sequence ID" value="GBC08408.1"/>
    <property type="molecule type" value="Genomic_DNA"/>
</dbReference>
<evidence type="ECO:0000256" key="11">
    <source>
        <dbReference type="SAM" id="MobiDB-lite"/>
    </source>
</evidence>
<dbReference type="GO" id="GO:0000055">
    <property type="term" value="P:ribosomal large subunit export from nucleus"/>
    <property type="evidence" value="ECO:0007669"/>
    <property type="project" value="TreeGrafter"/>
</dbReference>
<evidence type="ECO:0000313" key="19">
    <source>
        <dbReference type="Proteomes" id="UP000247702"/>
    </source>
</evidence>
<dbReference type="PANTHER" id="PTHR12746:SF2">
    <property type="entry name" value="60S RIBOSOMAL EXPORT PROTEIN NMD3"/>
    <property type="match status" value="1"/>
</dbReference>
<dbReference type="InterPro" id="IPR039768">
    <property type="entry name" value="Nmd3"/>
</dbReference>
<keyword evidence="8" id="KW-0653">Protein transport</keyword>
<keyword evidence="9" id="KW-0539">Nucleus</keyword>